<feature type="region of interest" description="Disordered" evidence="1">
    <location>
        <begin position="1"/>
        <end position="52"/>
    </location>
</feature>
<proteinExistence type="predicted"/>
<reference evidence="2 3" key="1">
    <citation type="journal article" date="2011" name="Proc. Natl. Acad. Sci. U.S.A.">
        <title>Genome and transcriptome analyses of the mountain pine beetle-fungal symbiont Grosmannia clavigera, a lodgepole pine pathogen.</title>
        <authorList>
            <person name="DiGuistini S."/>
            <person name="Wang Y."/>
            <person name="Liao N.Y."/>
            <person name="Taylor G."/>
            <person name="Tanguay P."/>
            <person name="Feau N."/>
            <person name="Henrissat B."/>
            <person name="Chan S.K."/>
            <person name="Hesse-Orce U."/>
            <person name="Alamouti S.M."/>
            <person name="Tsui C.K.M."/>
            <person name="Docking R.T."/>
            <person name="Levasseur A."/>
            <person name="Haridas S."/>
            <person name="Robertson G."/>
            <person name="Birol I."/>
            <person name="Holt R.A."/>
            <person name="Marra M.A."/>
            <person name="Hamelin R.C."/>
            <person name="Hirst M."/>
            <person name="Jones S.J.M."/>
            <person name="Bohlmann J."/>
            <person name="Breuil C."/>
        </authorList>
    </citation>
    <scope>NUCLEOTIDE SEQUENCE [LARGE SCALE GENOMIC DNA]</scope>
    <source>
        <strain evidence="3">kw1407 / UAMH 11150</strain>
    </source>
</reference>
<dbReference type="HOGENOM" id="CLU_634687_0_0_1"/>
<keyword evidence="3" id="KW-1185">Reference proteome</keyword>
<dbReference type="GeneID" id="25980067"/>
<feature type="compositionally biased region" description="Polar residues" evidence="1">
    <location>
        <begin position="14"/>
        <end position="27"/>
    </location>
</feature>
<protein>
    <submittedName>
        <fullName evidence="2">Uncharacterized protein</fullName>
    </submittedName>
</protein>
<feature type="compositionally biased region" description="Basic and acidic residues" evidence="1">
    <location>
        <begin position="317"/>
        <end position="335"/>
    </location>
</feature>
<accession>F0X7N3</accession>
<evidence type="ECO:0000256" key="1">
    <source>
        <dbReference type="SAM" id="MobiDB-lite"/>
    </source>
</evidence>
<sequence length="432" mass="47843">MQVRFIGNHPVDWNPTTTTDPPSTAVQTEEPIAPNPKSVGENDDDDSGAPRTDADVWEGFKQFLKAARDNLLPHSDDDGVDYNTRQRMNITLLLEIMEDSSTRIKRLSVTEMQHDFMLYEHDDNLQNLRRFYRSVFAVLDFQLTNALKGWLTKSKQARETADRAAQRQVPMWYGGRCFLSGTIDPQGAHIVPVQQQMQKQIRQMQETEKLIQEHQSVMYEHMQKLAAAVDQQSSTGAGKGEPVEPPAKMGPVQQKTAFNATEGPIDDILRGATQAMEALNVGGNSADAGLGGGQAAVAKTSPPLQHDLDLPSSSKGKGKETETTTAEKKSGEAVGHDTLIPRNPEQEKYKRMSAQDIQQHFHDGLGKLEDASSSAQKQFSHEKTRTVAHPPSQIPSLRQALQLCQAPCSPLAWGFVYSKARLPENTLLARQI</sequence>
<organism evidence="3">
    <name type="scientific">Grosmannia clavigera (strain kw1407 / UAMH 11150)</name>
    <name type="common">Blue stain fungus</name>
    <name type="synonym">Graphiocladiella clavigera</name>
    <dbReference type="NCBI Taxonomy" id="655863"/>
    <lineage>
        <taxon>Eukaryota</taxon>
        <taxon>Fungi</taxon>
        <taxon>Dikarya</taxon>
        <taxon>Ascomycota</taxon>
        <taxon>Pezizomycotina</taxon>
        <taxon>Sordariomycetes</taxon>
        <taxon>Sordariomycetidae</taxon>
        <taxon>Ophiostomatales</taxon>
        <taxon>Ophiostomataceae</taxon>
        <taxon>Leptographium</taxon>
    </lineage>
</organism>
<gene>
    <name evidence="2" type="ORF">CMQ_6614</name>
</gene>
<feature type="region of interest" description="Disordered" evidence="1">
    <location>
        <begin position="292"/>
        <end position="348"/>
    </location>
</feature>
<evidence type="ECO:0000313" key="2">
    <source>
        <dbReference type="EMBL" id="EFX06293.1"/>
    </source>
</evidence>
<dbReference type="EMBL" id="GL629729">
    <property type="protein sequence ID" value="EFX06293.1"/>
    <property type="molecule type" value="Genomic_DNA"/>
</dbReference>
<dbReference type="InParanoid" id="F0X7N3"/>
<name>F0X7N3_GROCL</name>
<dbReference type="AlphaFoldDB" id="F0X7N3"/>
<evidence type="ECO:0000313" key="3">
    <source>
        <dbReference type="Proteomes" id="UP000007796"/>
    </source>
</evidence>
<dbReference type="RefSeq" id="XP_014175775.1">
    <property type="nucleotide sequence ID" value="XM_014320300.1"/>
</dbReference>
<feature type="region of interest" description="Disordered" evidence="1">
    <location>
        <begin position="228"/>
        <end position="253"/>
    </location>
</feature>
<dbReference type="Proteomes" id="UP000007796">
    <property type="component" value="Unassembled WGS sequence"/>
</dbReference>